<sequence>MPLRSVKMKRFIFGFQRRVWCPKWTPLSSSSRIVTTAMAVSPWCSVVRGGRVTAVPDAPARCLRMGPGTVSEDRDARPPNTGGGACEVDPVTRIAPEVYGTGEPAGDTHGPHAPPCRTAAEKAAGRCAG</sequence>
<dbReference type="EMBL" id="BAAATJ010000009">
    <property type="protein sequence ID" value="GAA2397795.1"/>
    <property type="molecule type" value="Genomic_DNA"/>
</dbReference>
<keyword evidence="3" id="KW-1185">Reference proteome</keyword>
<proteinExistence type="predicted"/>
<evidence type="ECO:0000256" key="1">
    <source>
        <dbReference type="SAM" id="MobiDB-lite"/>
    </source>
</evidence>
<evidence type="ECO:0000313" key="3">
    <source>
        <dbReference type="Proteomes" id="UP001500058"/>
    </source>
</evidence>
<evidence type="ECO:0000313" key="2">
    <source>
        <dbReference type="EMBL" id="GAA2397795.1"/>
    </source>
</evidence>
<comment type="caution">
    <text evidence="2">The sequence shown here is derived from an EMBL/GenBank/DDBJ whole genome shotgun (WGS) entry which is preliminary data.</text>
</comment>
<reference evidence="3" key="1">
    <citation type="journal article" date="2019" name="Int. J. Syst. Evol. Microbiol.">
        <title>The Global Catalogue of Microorganisms (GCM) 10K type strain sequencing project: providing services to taxonomists for standard genome sequencing and annotation.</title>
        <authorList>
            <consortium name="The Broad Institute Genomics Platform"/>
            <consortium name="The Broad Institute Genome Sequencing Center for Infectious Disease"/>
            <person name="Wu L."/>
            <person name="Ma J."/>
        </authorList>
    </citation>
    <scope>NUCLEOTIDE SEQUENCE [LARGE SCALE GENOMIC DNA]</scope>
    <source>
        <strain evidence="3">JCM 6921</strain>
    </source>
</reference>
<accession>A0ABP5VA78</accession>
<feature type="region of interest" description="Disordered" evidence="1">
    <location>
        <begin position="66"/>
        <end position="117"/>
    </location>
</feature>
<protein>
    <submittedName>
        <fullName evidence="2">Uncharacterized protein</fullName>
    </submittedName>
</protein>
<gene>
    <name evidence="2" type="ORF">GCM10010420_24830</name>
</gene>
<dbReference type="Proteomes" id="UP001500058">
    <property type="component" value="Unassembled WGS sequence"/>
</dbReference>
<name>A0ABP5VA78_9ACTN</name>
<organism evidence="2 3">
    <name type="scientific">Streptomyces glaucosporus</name>
    <dbReference type="NCBI Taxonomy" id="284044"/>
    <lineage>
        <taxon>Bacteria</taxon>
        <taxon>Bacillati</taxon>
        <taxon>Actinomycetota</taxon>
        <taxon>Actinomycetes</taxon>
        <taxon>Kitasatosporales</taxon>
        <taxon>Streptomycetaceae</taxon>
        <taxon>Streptomyces</taxon>
    </lineage>
</organism>